<feature type="region of interest" description="Disordered" evidence="1">
    <location>
        <begin position="178"/>
        <end position="217"/>
    </location>
</feature>
<gene>
    <name evidence="2" type="ORF">J2R99_000690</name>
</gene>
<sequence>MAKSAAETAKRLAPASIALAVGAMLLGGCPGRTYGTGEAPEMAIFSEVAAVGNLGGKDKKPIDYRPRSPLVMPPSAELRPPEPEAEVRTANWPTGPQPNASAVALNPADPDNNIARDDMSPEYVSSLKPLSGMARKRQPGEREDDAEIGVKYDLVRNRQAAKDVKEKMAEAKGVGITERRYLTDPPEAYREPAETAPVDPAETGEKKKGNFFTRMFK</sequence>
<dbReference type="RefSeq" id="WP_307153094.1">
    <property type="nucleotide sequence ID" value="NZ_JAUSUK010000001.1"/>
</dbReference>
<evidence type="ECO:0000313" key="2">
    <source>
        <dbReference type="EMBL" id="MDQ0324841.1"/>
    </source>
</evidence>
<evidence type="ECO:0000313" key="3">
    <source>
        <dbReference type="Proteomes" id="UP001230253"/>
    </source>
</evidence>
<dbReference type="PROSITE" id="PS51257">
    <property type="entry name" value="PROKAR_LIPOPROTEIN"/>
    <property type="match status" value="1"/>
</dbReference>
<proteinExistence type="predicted"/>
<feature type="compositionally biased region" description="Basic and acidic residues" evidence="1">
    <location>
        <begin position="56"/>
        <end position="66"/>
    </location>
</feature>
<evidence type="ECO:0000256" key="1">
    <source>
        <dbReference type="SAM" id="MobiDB-lite"/>
    </source>
</evidence>
<feature type="compositionally biased region" description="Polar residues" evidence="1">
    <location>
        <begin position="91"/>
        <end position="100"/>
    </location>
</feature>
<reference evidence="2 3" key="1">
    <citation type="submission" date="2023-07" db="EMBL/GenBank/DDBJ databases">
        <title>Genomic Encyclopedia of Type Strains, Phase IV (KMG-IV): sequencing the most valuable type-strain genomes for metagenomic binning, comparative biology and taxonomic classification.</title>
        <authorList>
            <person name="Goeker M."/>
        </authorList>
    </citation>
    <scope>NUCLEOTIDE SEQUENCE [LARGE SCALE GENOMIC DNA]</scope>
    <source>
        <strain evidence="2 3">DSM 11549</strain>
    </source>
</reference>
<dbReference type="EMBL" id="JAUSUK010000001">
    <property type="protein sequence ID" value="MDQ0324841.1"/>
    <property type="molecule type" value="Genomic_DNA"/>
</dbReference>
<feature type="region of interest" description="Disordered" evidence="1">
    <location>
        <begin position="55"/>
        <end position="145"/>
    </location>
</feature>
<name>A0ABU0C2V4_9BRAD</name>
<evidence type="ECO:0008006" key="4">
    <source>
        <dbReference type="Google" id="ProtNLM"/>
    </source>
</evidence>
<dbReference type="Proteomes" id="UP001230253">
    <property type="component" value="Unassembled WGS sequence"/>
</dbReference>
<protein>
    <recommendedName>
        <fullName evidence="4">Beta-barrel assembly machine subunit BamF</fullName>
    </recommendedName>
</protein>
<feature type="compositionally biased region" description="Basic and acidic residues" evidence="1">
    <location>
        <begin position="178"/>
        <end position="193"/>
    </location>
</feature>
<accession>A0ABU0C2V4</accession>
<comment type="caution">
    <text evidence="2">The sequence shown here is derived from an EMBL/GenBank/DDBJ whole genome shotgun (WGS) entry which is preliminary data.</text>
</comment>
<organism evidence="2 3">
    <name type="scientific">Rhodopseudomonas julia</name>
    <dbReference type="NCBI Taxonomy" id="200617"/>
    <lineage>
        <taxon>Bacteria</taxon>
        <taxon>Pseudomonadati</taxon>
        <taxon>Pseudomonadota</taxon>
        <taxon>Alphaproteobacteria</taxon>
        <taxon>Hyphomicrobiales</taxon>
        <taxon>Nitrobacteraceae</taxon>
        <taxon>Rhodopseudomonas</taxon>
    </lineage>
</organism>
<keyword evidence="3" id="KW-1185">Reference proteome</keyword>